<dbReference type="OMA" id="FESAIHC"/>
<accession>A0A151R0C9</accession>
<dbReference type="CDD" id="cd09272">
    <property type="entry name" value="RNase_HI_RT_Ty1"/>
    <property type="match status" value="1"/>
</dbReference>
<protein>
    <submittedName>
        <fullName evidence="1">Copia protein</fullName>
    </submittedName>
</protein>
<keyword evidence="2" id="KW-1185">Reference proteome</keyword>
<dbReference type="AlphaFoldDB" id="A0A151R0C9"/>
<proteinExistence type="predicted"/>
<dbReference type="SUPFAM" id="SSF56672">
    <property type="entry name" value="DNA/RNA polymerases"/>
    <property type="match status" value="1"/>
</dbReference>
<evidence type="ECO:0000313" key="1">
    <source>
        <dbReference type="EMBL" id="KYP35969.1"/>
    </source>
</evidence>
<dbReference type="PANTHER" id="PTHR11439:SF498">
    <property type="entry name" value="DNAK FAMILY PROTEIN"/>
    <property type="match status" value="1"/>
</dbReference>
<name>A0A151R0C9_CAJCA</name>
<dbReference type="PANTHER" id="PTHR11439">
    <property type="entry name" value="GAG-POL-RELATED RETROTRANSPOSON"/>
    <property type="match status" value="1"/>
</dbReference>
<dbReference type="InterPro" id="IPR043502">
    <property type="entry name" value="DNA/RNA_pol_sf"/>
</dbReference>
<dbReference type="Gramene" id="C.cajan_36365.t">
    <property type="protein sequence ID" value="C.cajan_36365.t.cds1"/>
    <property type="gene ID" value="C.cajan_36365"/>
</dbReference>
<reference evidence="1" key="1">
    <citation type="journal article" date="2012" name="Nat. Biotechnol.">
        <title>Draft genome sequence of pigeonpea (Cajanus cajan), an orphan legume crop of resource-poor farmers.</title>
        <authorList>
            <person name="Varshney R.K."/>
            <person name="Chen W."/>
            <person name="Li Y."/>
            <person name="Bharti A.K."/>
            <person name="Saxena R.K."/>
            <person name="Schlueter J.A."/>
            <person name="Donoghue M.T."/>
            <person name="Azam S."/>
            <person name="Fan G."/>
            <person name="Whaley A.M."/>
            <person name="Farmer A.D."/>
            <person name="Sheridan J."/>
            <person name="Iwata A."/>
            <person name="Tuteja R."/>
            <person name="Penmetsa R.V."/>
            <person name="Wu W."/>
            <person name="Upadhyaya H.D."/>
            <person name="Yang S.P."/>
            <person name="Shah T."/>
            <person name="Saxena K.B."/>
            <person name="Michael T."/>
            <person name="McCombie W.R."/>
            <person name="Yang B."/>
            <person name="Zhang G."/>
            <person name="Yang H."/>
            <person name="Wang J."/>
            <person name="Spillane C."/>
            <person name="Cook D.R."/>
            <person name="May G.D."/>
            <person name="Xu X."/>
            <person name="Jackson S.A."/>
        </authorList>
    </citation>
    <scope>NUCLEOTIDE SEQUENCE [LARGE SCALE GENOMIC DNA]</scope>
</reference>
<dbReference type="Proteomes" id="UP000075243">
    <property type="component" value="Unassembled WGS sequence"/>
</dbReference>
<dbReference type="STRING" id="3821.A0A151R0C9"/>
<organism evidence="1 2">
    <name type="scientific">Cajanus cajan</name>
    <name type="common">Pigeon pea</name>
    <name type="synonym">Cajanus indicus</name>
    <dbReference type="NCBI Taxonomy" id="3821"/>
    <lineage>
        <taxon>Eukaryota</taxon>
        <taxon>Viridiplantae</taxon>
        <taxon>Streptophyta</taxon>
        <taxon>Embryophyta</taxon>
        <taxon>Tracheophyta</taxon>
        <taxon>Spermatophyta</taxon>
        <taxon>Magnoliopsida</taxon>
        <taxon>eudicotyledons</taxon>
        <taxon>Gunneridae</taxon>
        <taxon>Pentapetalae</taxon>
        <taxon>rosids</taxon>
        <taxon>fabids</taxon>
        <taxon>Fabales</taxon>
        <taxon>Fabaceae</taxon>
        <taxon>Papilionoideae</taxon>
        <taxon>50 kb inversion clade</taxon>
        <taxon>NPAAA clade</taxon>
        <taxon>indigoferoid/millettioid clade</taxon>
        <taxon>Phaseoleae</taxon>
        <taxon>Cajanus</taxon>
    </lineage>
</organism>
<evidence type="ECO:0000313" key="2">
    <source>
        <dbReference type="Proteomes" id="UP000075243"/>
    </source>
</evidence>
<gene>
    <name evidence="1" type="ORF">KK1_042949</name>
</gene>
<dbReference type="EMBL" id="KQ484288">
    <property type="protein sequence ID" value="KYP35969.1"/>
    <property type="molecule type" value="Genomic_DNA"/>
</dbReference>
<sequence>MYLTNTRPDITFSVQQLSQFLAKPTIAHYTAAIRILRYIKGAPSLGLFFSSSNSAHLKAFCDSDWGTCSDSRQSVTGFSVYLGNSLVSWKSKKQGTISKSSCEAEYRAMAAVTCEIQWITYLLQDFKVFFEQPSLLYCDNDSARYIAANPVFHERTKHIEIDCHIVREKLKKGLIHLFPISTTEQQADIYTKALSPQSFKSICSKLGLINIWSPACGGYQRIWIQASRRKLIAILLSCLF</sequence>